<comment type="caution">
    <text evidence="13">The sequence shown here is derived from an EMBL/GenBank/DDBJ whole genome shotgun (WGS) entry which is preliminary data.</text>
</comment>
<reference evidence="14" key="1">
    <citation type="submission" date="2018-06" db="EMBL/GenBank/DDBJ databases">
        <title>Aestuariibacter litoralis strain KCTC 52945T.</title>
        <authorList>
            <person name="Li X."/>
            <person name="Salam N."/>
            <person name="Li J.-L."/>
            <person name="Chen Y.-M."/>
            <person name="Yang Z.-W."/>
            <person name="Zhang L.-Y."/>
            <person name="Han M.-X."/>
            <person name="Xiao M."/>
            <person name="Li W.-J."/>
        </authorList>
    </citation>
    <scope>NUCLEOTIDE SEQUENCE [LARGE SCALE GENOMIC DNA]</scope>
    <source>
        <strain evidence="14">KCTC 52945</strain>
    </source>
</reference>
<feature type="domain" description="ATP synthase F1 complex delta/epsilon subunit N-terminal" evidence="12">
    <location>
        <begin position="4"/>
        <end position="83"/>
    </location>
</feature>
<dbReference type="SUPFAM" id="SSF51344">
    <property type="entry name" value="Epsilon subunit of F1F0-ATP synthase N-terminal domain"/>
    <property type="match status" value="1"/>
</dbReference>
<name>A0A2W2ATX8_9HYPH</name>
<dbReference type="HAMAP" id="MF_00530">
    <property type="entry name" value="ATP_synth_epsil_bac"/>
    <property type="match status" value="1"/>
</dbReference>
<dbReference type="PANTHER" id="PTHR13822:SF10">
    <property type="entry name" value="ATP SYNTHASE EPSILON CHAIN, CHLOROPLASTIC"/>
    <property type="match status" value="1"/>
</dbReference>
<evidence type="ECO:0000313" key="13">
    <source>
        <dbReference type="EMBL" id="PZF77152.1"/>
    </source>
</evidence>
<dbReference type="Gene3D" id="2.60.15.10">
    <property type="entry name" value="F0F1 ATP synthase delta/epsilon subunit, N-terminal"/>
    <property type="match status" value="1"/>
</dbReference>
<sequence>MAGLHFELVSPARLLFSGDVASVTLPGTEGEMGIYPGHSPVLTTLRPGVVTVTRDGGAAERIFVKGGMAEVNPQGLTLLAEVAIPVAEVTADVMARQIKDAEQDLADAKPGEAQRKATEVLNQLKALQSAL</sequence>
<comment type="subunit">
    <text evidence="10 11">F-type ATPases have 2 components, CF(1) - the catalytic core - and CF(0) - the membrane proton channel. CF(1) has five subunits: alpha(3), beta(3), gamma(1), delta(1), epsilon(1). CF(0) has three main subunits: a, b and c.</text>
</comment>
<keyword evidence="14" id="KW-1185">Reference proteome</keyword>
<evidence type="ECO:0000256" key="6">
    <source>
        <dbReference type="ARBA" id="ARBA00023065"/>
    </source>
</evidence>
<organism evidence="13 14">
    <name type="scientific">Aestuariivirga litoralis</name>
    <dbReference type="NCBI Taxonomy" id="2650924"/>
    <lineage>
        <taxon>Bacteria</taxon>
        <taxon>Pseudomonadati</taxon>
        <taxon>Pseudomonadota</taxon>
        <taxon>Alphaproteobacteria</taxon>
        <taxon>Hyphomicrobiales</taxon>
        <taxon>Aestuariivirgaceae</taxon>
        <taxon>Aestuariivirga</taxon>
    </lineage>
</organism>
<comment type="function">
    <text evidence="1 10">Produces ATP from ADP in the presence of a proton gradient across the membrane.</text>
</comment>
<protein>
    <recommendedName>
        <fullName evidence="10">ATP synthase epsilon chain</fullName>
    </recommendedName>
    <alternativeName>
        <fullName evidence="10">ATP synthase F1 sector epsilon subunit</fullName>
    </alternativeName>
    <alternativeName>
        <fullName evidence="10">F-ATPase epsilon subunit</fullName>
    </alternativeName>
</protein>
<dbReference type="InterPro" id="IPR020546">
    <property type="entry name" value="ATP_synth_F1_dsu/esu_N"/>
</dbReference>
<evidence type="ECO:0000256" key="11">
    <source>
        <dbReference type="RuleBase" id="RU003656"/>
    </source>
</evidence>
<evidence type="ECO:0000256" key="8">
    <source>
        <dbReference type="ARBA" id="ARBA00023196"/>
    </source>
</evidence>
<dbReference type="GO" id="GO:0005524">
    <property type="term" value="F:ATP binding"/>
    <property type="evidence" value="ECO:0007669"/>
    <property type="project" value="UniProtKB-UniRule"/>
</dbReference>
<dbReference type="NCBIfam" id="NF001851">
    <property type="entry name" value="PRK00571.2-4"/>
    <property type="match status" value="1"/>
</dbReference>
<keyword evidence="5 10" id="KW-0375">Hydrogen ion transport</keyword>
<proteinExistence type="inferred from homology"/>
<evidence type="ECO:0000256" key="1">
    <source>
        <dbReference type="ARBA" id="ARBA00003543"/>
    </source>
</evidence>
<accession>A0A2W2ATX8</accession>
<dbReference type="Proteomes" id="UP000248795">
    <property type="component" value="Unassembled WGS sequence"/>
</dbReference>
<keyword evidence="8 10" id="KW-0139">CF(1)</keyword>
<dbReference type="EMBL" id="QKVK01000003">
    <property type="protein sequence ID" value="PZF77152.1"/>
    <property type="molecule type" value="Genomic_DNA"/>
</dbReference>
<dbReference type="GO" id="GO:0046933">
    <property type="term" value="F:proton-transporting ATP synthase activity, rotational mechanism"/>
    <property type="evidence" value="ECO:0007669"/>
    <property type="project" value="UniProtKB-UniRule"/>
</dbReference>
<keyword evidence="7 10" id="KW-0472">Membrane</keyword>
<evidence type="ECO:0000256" key="9">
    <source>
        <dbReference type="ARBA" id="ARBA00023310"/>
    </source>
</evidence>
<dbReference type="InterPro" id="IPR001469">
    <property type="entry name" value="ATP_synth_F1_dsu/esu"/>
</dbReference>
<dbReference type="AlphaFoldDB" id="A0A2W2ATX8"/>
<evidence type="ECO:0000259" key="12">
    <source>
        <dbReference type="Pfam" id="PF02823"/>
    </source>
</evidence>
<dbReference type="GO" id="GO:0045259">
    <property type="term" value="C:proton-transporting ATP synthase complex"/>
    <property type="evidence" value="ECO:0007669"/>
    <property type="project" value="UniProtKB-KW"/>
</dbReference>
<evidence type="ECO:0000256" key="10">
    <source>
        <dbReference type="HAMAP-Rule" id="MF_00530"/>
    </source>
</evidence>
<dbReference type="Pfam" id="PF02823">
    <property type="entry name" value="ATP-synt_DE_N"/>
    <property type="match status" value="1"/>
</dbReference>
<keyword evidence="10" id="KW-1003">Cell membrane</keyword>
<comment type="subcellular location">
    <subcellularLocation>
        <location evidence="10">Cell membrane</location>
        <topology evidence="10">Peripheral membrane protein</topology>
    </subcellularLocation>
    <subcellularLocation>
        <location evidence="2">Endomembrane system</location>
        <topology evidence="2">Peripheral membrane protein</topology>
    </subcellularLocation>
</comment>
<comment type="similarity">
    <text evidence="3 10 11">Belongs to the ATPase epsilon chain family.</text>
</comment>
<dbReference type="PANTHER" id="PTHR13822">
    <property type="entry name" value="ATP SYNTHASE DELTA/EPSILON CHAIN"/>
    <property type="match status" value="1"/>
</dbReference>
<evidence type="ECO:0000256" key="2">
    <source>
        <dbReference type="ARBA" id="ARBA00004184"/>
    </source>
</evidence>
<gene>
    <name evidence="10" type="primary">atpC</name>
    <name evidence="13" type="ORF">DK847_07420</name>
</gene>
<keyword evidence="9 10" id="KW-0066">ATP synthesis</keyword>
<dbReference type="CDD" id="cd12152">
    <property type="entry name" value="F1-ATPase_delta"/>
    <property type="match status" value="1"/>
</dbReference>
<evidence type="ECO:0000256" key="7">
    <source>
        <dbReference type="ARBA" id="ARBA00023136"/>
    </source>
</evidence>
<keyword evidence="6 10" id="KW-0406">Ion transport</keyword>
<evidence type="ECO:0000313" key="14">
    <source>
        <dbReference type="Proteomes" id="UP000248795"/>
    </source>
</evidence>
<dbReference type="InterPro" id="IPR036771">
    <property type="entry name" value="ATPsynth_dsu/esu_N"/>
</dbReference>
<evidence type="ECO:0000256" key="3">
    <source>
        <dbReference type="ARBA" id="ARBA00005712"/>
    </source>
</evidence>
<dbReference type="NCBIfam" id="TIGR01216">
    <property type="entry name" value="ATP_synt_epsi"/>
    <property type="match status" value="1"/>
</dbReference>
<keyword evidence="4 10" id="KW-0813">Transport</keyword>
<dbReference type="GO" id="GO:0005886">
    <property type="term" value="C:plasma membrane"/>
    <property type="evidence" value="ECO:0007669"/>
    <property type="project" value="UniProtKB-SubCell"/>
</dbReference>
<evidence type="ECO:0000256" key="5">
    <source>
        <dbReference type="ARBA" id="ARBA00022781"/>
    </source>
</evidence>
<dbReference type="GO" id="GO:0012505">
    <property type="term" value="C:endomembrane system"/>
    <property type="evidence" value="ECO:0007669"/>
    <property type="project" value="UniProtKB-SubCell"/>
</dbReference>
<dbReference type="RefSeq" id="WP_111197395.1">
    <property type="nucleotide sequence ID" value="NZ_QKVK01000003.1"/>
</dbReference>
<evidence type="ECO:0000256" key="4">
    <source>
        <dbReference type="ARBA" id="ARBA00022448"/>
    </source>
</evidence>